<protein>
    <submittedName>
        <fullName evidence="2">Uncharacterized protein</fullName>
    </submittedName>
</protein>
<comment type="caution">
    <text evidence="2">The sequence shown here is derived from an EMBL/GenBank/DDBJ whole genome shotgun (WGS) entry which is preliminary data.</text>
</comment>
<keyword evidence="3" id="KW-1185">Reference proteome</keyword>
<evidence type="ECO:0000313" key="2">
    <source>
        <dbReference type="EMBL" id="KAK0517529.1"/>
    </source>
</evidence>
<dbReference type="Proteomes" id="UP001166286">
    <property type="component" value="Unassembled WGS sequence"/>
</dbReference>
<evidence type="ECO:0000313" key="3">
    <source>
        <dbReference type="Proteomes" id="UP001166286"/>
    </source>
</evidence>
<reference evidence="2" key="1">
    <citation type="submission" date="2023-03" db="EMBL/GenBank/DDBJ databases">
        <title>Complete genome of Cladonia borealis.</title>
        <authorList>
            <person name="Park H."/>
        </authorList>
    </citation>
    <scope>NUCLEOTIDE SEQUENCE</scope>
    <source>
        <strain evidence="2">ANT050790</strain>
    </source>
</reference>
<name>A0AA39V811_9LECA</name>
<feature type="region of interest" description="Disordered" evidence="1">
    <location>
        <begin position="129"/>
        <end position="155"/>
    </location>
</feature>
<dbReference type="EMBL" id="JAFEKC020000001">
    <property type="protein sequence ID" value="KAK0517529.1"/>
    <property type="molecule type" value="Genomic_DNA"/>
</dbReference>
<gene>
    <name evidence="2" type="ORF">JMJ35_000684</name>
</gene>
<proteinExistence type="predicted"/>
<accession>A0AA39V811</accession>
<sequence length="155" mass="17633">MAATQHQPNIWAQMAYTPPRGPCSQKTSMVSSCACYRFMIHPLKAASSFDCDGCGHHASFHRMESKEEEEIARRWKAEEMAREVQQVEREEEQKRLQEIFESVAPKRRRIEAVGVEMDEVVELVNGLGERRKESGGKKGSAIGAAVKGRKRKERE</sequence>
<organism evidence="2 3">
    <name type="scientific">Cladonia borealis</name>
    <dbReference type="NCBI Taxonomy" id="184061"/>
    <lineage>
        <taxon>Eukaryota</taxon>
        <taxon>Fungi</taxon>
        <taxon>Dikarya</taxon>
        <taxon>Ascomycota</taxon>
        <taxon>Pezizomycotina</taxon>
        <taxon>Lecanoromycetes</taxon>
        <taxon>OSLEUM clade</taxon>
        <taxon>Lecanoromycetidae</taxon>
        <taxon>Lecanorales</taxon>
        <taxon>Lecanorineae</taxon>
        <taxon>Cladoniaceae</taxon>
        <taxon>Cladonia</taxon>
    </lineage>
</organism>
<dbReference type="AlphaFoldDB" id="A0AA39V811"/>
<evidence type="ECO:0000256" key="1">
    <source>
        <dbReference type="SAM" id="MobiDB-lite"/>
    </source>
</evidence>